<dbReference type="InterPro" id="IPR014001">
    <property type="entry name" value="Helicase_ATP-bd"/>
</dbReference>
<keyword evidence="5 13" id="KW-0378">Hydrolase</keyword>
<dbReference type="InterPro" id="IPR036101">
    <property type="entry name" value="CarD-like/TRCF_RID_sf"/>
</dbReference>
<dbReference type="NCBIfam" id="TIGR00580">
    <property type="entry name" value="mfd"/>
    <property type="match status" value="1"/>
</dbReference>
<evidence type="ECO:0000313" key="16">
    <source>
        <dbReference type="EMBL" id="HGU32366.1"/>
    </source>
</evidence>
<dbReference type="Pfam" id="PF00271">
    <property type="entry name" value="Helicase_C"/>
    <property type="match status" value="1"/>
</dbReference>
<dbReference type="PANTHER" id="PTHR47964:SF1">
    <property type="entry name" value="ATP-DEPENDENT DNA HELICASE HOMOLOG RECG, CHLOROPLASTIC"/>
    <property type="match status" value="1"/>
</dbReference>
<comment type="subcellular location">
    <subcellularLocation>
        <location evidence="1 13">Cytoplasm</location>
    </subcellularLocation>
</comment>
<feature type="domain" description="Helicase C-terminal" evidence="15">
    <location>
        <begin position="829"/>
        <end position="982"/>
    </location>
</feature>
<keyword evidence="8 13" id="KW-0238">DNA-binding</keyword>
<dbReference type="SUPFAM" id="SSF52540">
    <property type="entry name" value="P-loop containing nucleoside triphosphate hydrolases"/>
    <property type="match status" value="4"/>
</dbReference>
<dbReference type="Gene3D" id="3.30.2060.10">
    <property type="entry name" value="Penicillin-binding protein 1b domain"/>
    <property type="match status" value="1"/>
</dbReference>
<keyword evidence="6" id="KW-0347">Helicase</keyword>
<evidence type="ECO:0000256" key="9">
    <source>
        <dbReference type="ARBA" id="ARBA00023204"/>
    </source>
</evidence>
<dbReference type="GO" id="GO:0003684">
    <property type="term" value="F:damaged DNA binding"/>
    <property type="evidence" value="ECO:0007669"/>
    <property type="project" value="InterPro"/>
</dbReference>
<dbReference type="SMART" id="SM00490">
    <property type="entry name" value="HELICc"/>
    <property type="match status" value="1"/>
</dbReference>
<evidence type="ECO:0000256" key="2">
    <source>
        <dbReference type="ARBA" id="ARBA00022490"/>
    </source>
</evidence>
<evidence type="ECO:0000256" key="3">
    <source>
        <dbReference type="ARBA" id="ARBA00022741"/>
    </source>
</evidence>
<dbReference type="InterPro" id="IPR037235">
    <property type="entry name" value="TRCF-like_C_D7"/>
</dbReference>
<dbReference type="SMART" id="SM01058">
    <property type="entry name" value="CarD_TRCF"/>
    <property type="match status" value="1"/>
</dbReference>
<evidence type="ECO:0000256" key="12">
    <source>
        <dbReference type="ARBA" id="ARBA00070128"/>
    </source>
</evidence>
<evidence type="ECO:0000259" key="14">
    <source>
        <dbReference type="PROSITE" id="PS51192"/>
    </source>
</evidence>
<evidence type="ECO:0000256" key="5">
    <source>
        <dbReference type="ARBA" id="ARBA00022801"/>
    </source>
</evidence>
<dbReference type="Gene3D" id="3.40.50.11140">
    <property type="match status" value="1"/>
</dbReference>
<accession>A0A7C4MQ45</accession>
<dbReference type="Pfam" id="PF03461">
    <property type="entry name" value="TRCF"/>
    <property type="match status" value="1"/>
</dbReference>
<protein>
    <recommendedName>
        <fullName evidence="12 13">Transcription-repair-coupling factor</fullName>
        <shortName evidence="13">TRCF</shortName>
        <ecNumber evidence="13">3.6.4.-</ecNumber>
    </recommendedName>
</protein>
<dbReference type="PROSITE" id="PS51192">
    <property type="entry name" value="HELICASE_ATP_BIND_1"/>
    <property type="match status" value="1"/>
</dbReference>
<comment type="function">
    <text evidence="13">Couples transcription and DNA repair by recognizing RNA polymerase (RNAP) stalled at DNA lesions. Mediates ATP-dependent release of RNAP and its truncated transcript from the DNA, and recruitment of nucleotide excision repair machinery to the damaged site.</text>
</comment>
<dbReference type="AlphaFoldDB" id="A0A7C4MQ45"/>
<dbReference type="InterPro" id="IPR027417">
    <property type="entry name" value="P-loop_NTPase"/>
</dbReference>
<dbReference type="GO" id="GO:0016787">
    <property type="term" value="F:hydrolase activity"/>
    <property type="evidence" value="ECO:0007669"/>
    <property type="project" value="UniProtKB-KW"/>
</dbReference>
<gene>
    <name evidence="13 16" type="primary">mfd</name>
    <name evidence="16" type="ORF">ENS29_05870</name>
</gene>
<comment type="similarity">
    <text evidence="10 13">In the N-terminal section; belongs to the UvrB family.</text>
</comment>
<dbReference type="CDD" id="cd17991">
    <property type="entry name" value="DEXHc_TRCF"/>
    <property type="match status" value="1"/>
</dbReference>
<evidence type="ECO:0000256" key="1">
    <source>
        <dbReference type="ARBA" id="ARBA00004496"/>
    </source>
</evidence>
<organism evidence="16">
    <name type="scientific">Desulfatirhabdium butyrativorans</name>
    <dbReference type="NCBI Taxonomy" id="340467"/>
    <lineage>
        <taxon>Bacteria</taxon>
        <taxon>Pseudomonadati</taxon>
        <taxon>Thermodesulfobacteriota</taxon>
        <taxon>Desulfobacteria</taxon>
        <taxon>Desulfobacterales</taxon>
        <taxon>Desulfatirhabdiaceae</taxon>
        <taxon>Desulfatirhabdium</taxon>
    </lineage>
</organism>
<evidence type="ECO:0000256" key="7">
    <source>
        <dbReference type="ARBA" id="ARBA00022840"/>
    </source>
</evidence>
<evidence type="ECO:0000256" key="6">
    <source>
        <dbReference type="ARBA" id="ARBA00022806"/>
    </source>
</evidence>
<keyword evidence="3 13" id="KW-0547">Nucleotide-binding</keyword>
<keyword evidence="7 13" id="KW-0067">ATP-binding</keyword>
<dbReference type="GO" id="GO:0006355">
    <property type="term" value="P:regulation of DNA-templated transcription"/>
    <property type="evidence" value="ECO:0007669"/>
    <property type="project" value="UniProtKB-UniRule"/>
</dbReference>
<dbReference type="PROSITE" id="PS51194">
    <property type="entry name" value="HELICASE_CTER"/>
    <property type="match status" value="1"/>
</dbReference>
<reference evidence="16" key="1">
    <citation type="journal article" date="2020" name="mSystems">
        <title>Genome- and Community-Level Interaction Insights into Carbon Utilization and Element Cycling Functions of Hydrothermarchaeota in Hydrothermal Sediment.</title>
        <authorList>
            <person name="Zhou Z."/>
            <person name="Liu Y."/>
            <person name="Xu W."/>
            <person name="Pan J."/>
            <person name="Luo Z.H."/>
            <person name="Li M."/>
        </authorList>
    </citation>
    <scope>NUCLEOTIDE SEQUENCE [LARGE SCALE GENOMIC DNA]</scope>
    <source>
        <strain evidence="16">SpSt-477</strain>
    </source>
</reference>
<dbReference type="InterPro" id="IPR005118">
    <property type="entry name" value="TRCF_C"/>
</dbReference>
<comment type="caution">
    <text evidence="16">The sequence shown here is derived from an EMBL/GenBank/DDBJ whole genome shotgun (WGS) entry which is preliminary data.</text>
</comment>
<dbReference type="PANTHER" id="PTHR47964">
    <property type="entry name" value="ATP-DEPENDENT DNA HELICASE HOMOLOG RECG, CHLOROPLASTIC"/>
    <property type="match status" value="1"/>
</dbReference>
<dbReference type="GO" id="GO:0000716">
    <property type="term" value="P:transcription-coupled nucleotide-excision repair, DNA damage recognition"/>
    <property type="evidence" value="ECO:0007669"/>
    <property type="project" value="UniProtKB-UniRule"/>
</dbReference>
<dbReference type="SMART" id="SM00982">
    <property type="entry name" value="TRCF"/>
    <property type="match status" value="1"/>
</dbReference>
<dbReference type="Gene3D" id="3.40.50.300">
    <property type="entry name" value="P-loop containing nucleotide triphosphate hydrolases"/>
    <property type="match status" value="2"/>
</dbReference>
<evidence type="ECO:0000256" key="11">
    <source>
        <dbReference type="ARBA" id="ARBA00061399"/>
    </source>
</evidence>
<feature type="domain" description="Helicase ATP-binding" evidence="14">
    <location>
        <begin position="646"/>
        <end position="807"/>
    </location>
</feature>
<dbReference type="GO" id="GO:0003678">
    <property type="term" value="F:DNA helicase activity"/>
    <property type="evidence" value="ECO:0007669"/>
    <property type="project" value="TreeGrafter"/>
</dbReference>
<dbReference type="GO" id="GO:0005524">
    <property type="term" value="F:ATP binding"/>
    <property type="evidence" value="ECO:0007669"/>
    <property type="project" value="UniProtKB-UniRule"/>
</dbReference>
<dbReference type="InterPro" id="IPR003711">
    <property type="entry name" value="CarD-like/TRCF_RID"/>
</dbReference>
<dbReference type="GO" id="GO:0005737">
    <property type="term" value="C:cytoplasm"/>
    <property type="evidence" value="ECO:0007669"/>
    <property type="project" value="UniProtKB-SubCell"/>
</dbReference>
<evidence type="ECO:0000256" key="13">
    <source>
        <dbReference type="HAMAP-Rule" id="MF_00969"/>
    </source>
</evidence>
<dbReference type="Pfam" id="PF00270">
    <property type="entry name" value="DEAD"/>
    <property type="match status" value="1"/>
</dbReference>
<name>A0A7C4MQ45_9BACT</name>
<keyword evidence="9 13" id="KW-0234">DNA repair</keyword>
<dbReference type="Pfam" id="PF17757">
    <property type="entry name" value="UvrB_inter"/>
    <property type="match status" value="1"/>
</dbReference>
<evidence type="ECO:0000256" key="10">
    <source>
        <dbReference type="ARBA" id="ARBA00061104"/>
    </source>
</evidence>
<dbReference type="InterPro" id="IPR001650">
    <property type="entry name" value="Helicase_C-like"/>
</dbReference>
<dbReference type="Pfam" id="PF02559">
    <property type="entry name" value="CarD_TRCF_RID"/>
    <property type="match status" value="1"/>
</dbReference>
<comment type="similarity">
    <text evidence="11 13">In the C-terminal section; belongs to the helicase family. RecG subfamily.</text>
</comment>
<evidence type="ECO:0000259" key="15">
    <source>
        <dbReference type="PROSITE" id="PS51194"/>
    </source>
</evidence>
<proteinExistence type="inferred from homology"/>
<dbReference type="SUPFAM" id="SSF141259">
    <property type="entry name" value="CarD-like"/>
    <property type="match status" value="1"/>
</dbReference>
<dbReference type="InterPro" id="IPR047112">
    <property type="entry name" value="RecG/Mfd"/>
</dbReference>
<dbReference type="SMART" id="SM00487">
    <property type="entry name" value="DEXDc"/>
    <property type="match status" value="1"/>
</dbReference>
<dbReference type="InterPro" id="IPR011545">
    <property type="entry name" value="DEAD/DEAH_box_helicase_dom"/>
</dbReference>
<dbReference type="FunFam" id="3.40.50.300:FF:000546">
    <property type="entry name" value="Transcription-repair-coupling factor"/>
    <property type="match status" value="1"/>
</dbReference>
<evidence type="ECO:0000256" key="8">
    <source>
        <dbReference type="ARBA" id="ARBA00023125"/>
    </source>
</evidence>
<dbReference type="InterPro" id="IPR004576">
    <property type="entry name" value="Mfd"/>
</dbReference>
<keyword evidence="4 13" id="KW-0227">DNA damage</keyword>
<dbReference type="Gene3D" id="3.90.1150.50">
    <property type="entry name" value="Transcription-repair-coupling factor, D7 domain"/>
    <property type="match status" value="1"/>
</dbReference>
<dbReference type="Gene3D" id="2.40.10.170">
    <property type="match status" value="1"/>
</dbReference>
<dbReference type="InterPro" id="IPR041471">
    <property type="entry name" value="UvrB_inter"/>
</dbReference>
<dbReference type="Gene3D" id="3.40.50.11180">
    <property type="match status" value="1"/>
</dbReference>
<dbReference type="EMBL" id="DSUH01000132">
    <property type="protein sequence ID" value="HGU32366.1"/>
    <property type="molecule type" value="Genomic_DNA"/>
</dbReference>
<dbReference type="SUPFAM" id="SSF143517">
    <property type="entry name" value="TRCF domain-like"/>
    <property type="match status" value="1"/>
</dbReference>
<sequence>MRLDTVFMDQNQEKNRIVDIFDTLSNYNSLIVKGLEGSSPAFLLSRIAADLHTPMLVIVPTHANAERIARDMQTYSDETLSIDIFPAYPSFSGKVLASTDTSAQRLKVLYHLLNETGPSVVITGVEALMQRCIPRKVLSESAELVQVNESIDLEGLIERLVSYGYNRSVIVEEPGDLAVRGGIVDVFSPLYSDPVRIELFGDLVESIRFFSAATQRTLSTSEEAILIPAKETILNLTQVDAWLYRLREEIALQELPLDELRLWTDRIRTEGIFPGMECLMPLIYTELDTLLEMISRRTLHVLVEPADVARSSRMVFEKALVRHETARREKRLSLHPSSLLVDWDSLKDTLQGQWTLTLQNLPGTDSKPVGIVDVIETRTEETGHLFQELTQQKDREHPLLPVASFLRKIQQDGCRTYAVCATSAQADRLYALLKPYGILCQSARGFTDAAASAIDRLWITIGRVSTGFVWPQMGMAVLSEDDIFGKKFHRRKFQGPKIQTRAFSLSELQSGDLVVHPEHGIGQYEGLVRLRVEGSTDEYLQLAYRDGDKLYLPVVRMNVIQKYLGVEGMVPTLDKLGGKTWEKVKQQVKASVEKMAGELLHLYASRKVVQGHAFSGIDEYYREFEASFPYEETPDQLKAISEVLEDMQSETPMDRLVCGDVGYGKTEVAIRAAFLAVNNGKQVAVLVPTTVLAEQHFSTFRERFAKHPIVVESLSRFRTKKEQARILQGLQEGKIDVVIGTHRLLQPDVSFRDLGLVVLDEEHRFGVKDKEALKKLRKTVDVLTLSATPIPRTLHMSLLGIRDISIIATPPEDRQAIETQICERSDEIIVEAITNELERGGQVFFVHNNTYSIQAMADHVRALVPKARVGVAHGQMSARDLEKVMLDFMNRTIDVLVCTTIIESGLDIATANTMIVNRADTFGLAQLYQLRGRIGRSSEKAYAYLFVPPEAHLGKTALKRLKVLMEHSDIGAGMEIAMNDLKIRGGGTILGASQSGHIAAVGYDMFLKLMEEAVANLKGEPMLAPIEPDIHIPVDAFIPEDLVPDIDQRMAIYRQLSRMRSLSEISAYKAELVDRFGKLPKEVKNLLLKIMLRVLCIACGVKRIDLVGQTLMLRFSEAHQKNPFGVVDMILASNGAMSVTPDHVLKVQLSGPSLTEMLAEAKNILKDIRQRVNQ</sequence>
<dbReference type="HAMAP" id="MF_00969">
    <property type="entry name" value="TRCF"/>
    <property type="match status" value="1"/>
</dbReference>
<dbReference type="EC" id="3.6.4.-" evidence="13"/>
<evidence type="ECO:0000256" key="4">
    <source>
        <dbReference type="ARBA" id="ARBA00022763"/>
    </source>
</evidence>
<keyword evidence="2 13" id="KW-0963">Cytoplasm</keyword>